<dbReference type="GO" id="GO:0006508">
    <property type="term" value="P:proteolysis"/>
    <property type="evidence" value="ECO:0007669"/>
    <property type="project" value="UniProtKB-KW"/>
</dbReference>
<accession>A0AAE3YS95</accession>
<protein>
    <submittedName>
        <fullName evidence="5">Secreted trypsin-like serine protease</fullName>
    </submittedName>
</protein>
<feature type="chain" id="PRO_5042196567" evidence="3">
    <location>
        <begin position="31"/>
        <end position="307"/>
    </location>
</feature>
<proteinExistence type="inferred from homology"/>
<evidence type="ECO:0000256" key="2">
    <source>
        <dbReference type="ARBA" id="ARBA00023157"/>
    </source>
</evidence>
<dbReference type="InterPro" id="IPR050430">
    <property type="entry name" value="Peptidase_S1"/>
</dbReference>
<dbReference type="SUPFAM" id="SSF50494">
    <property type="entry name" value="Trypsin-like serine proteases"/>
    <property type="match status" value="1"/>
</dbReference>
<dbReference type="Proteomes" id="UP001183643">
    <property type="component" value="Unassembled WGS sequence"/>
</dbReference>
<feature type="domain" description="Peptidase S1" evidence="4">
    <location>
        <begin position="37"/>
        <end position="278"/>
    </location>
</feature>
<comment type="similarity">
    <text evidence="1">Belongs to the peptidase S1 family.</text>
</comment>
<dbReference type="Pfam" id="PF00089">
    <property type="entry name" value="Trypsin"/>
    <property type="match status" value="1"/>
</dbReference>
<evidence type="ECO:0000259" key="4">
    <source>
        <dbReference type="PROSITE" id="PS50240"/>
    </source>
</evidence>
<dbReference type="InterPro" id="IPR009003">
    <property type="entry name" value="Peptidase_S1_PA"/>
</dbReference>
<name>A0AAE3YS95_9ACTN</name>
<evidence type="ECO:0000313" key="6">
    <source>
        <dbReference type="Proteomes" id="UP001183643"/>
    </source>
</evidence>
<organism evidence="5 6">
    <name type="scientific">Catenuloplanes atrovinosus</name>
    <dbReference type="NCBI Taxonomy" id="137266"/>
    <lineage>
        <taxon>Bacteria</taxon>
        <taxon>Bacillati</taxon>
        <taxon>Actinomycetota</taxon>
        <taxon>Actinomycetes</taxon>
        <taxon>Micromonosporales</taxon>
        <taxon>Micromonosporaceae</taxon>
        <taxon>Catenuloplanes</taxon>
    </lineage>
</organism>
<keyword evidence="2" id="KW-1015">Disulfide bond</keyword>
<keyword evidence="6" id="KW-1185">Reference proteome</keyword>
<dbReference type="PROSITE" id="PS00135">
    <property type="entry name" value="TRYPSIN_SER"/>
    <property type="match status" value="1"/>
</dbReference>
<dbReference type="AlphaFoldDB" id="A0AAE3YS95"/>
<sequence>MRHTARLLVTAAMAAAVLLLGPAATAPASAEDPQPLIVGGRPATQVYRGVGSLQVQRGTDPSFHTCAVTLWTPRHAITNAHCVTTTDGLPKDPARYTIQWDAIDRLAGDPVTGVTKIVAHQDWDWLTPGGGLHGDIAVLWLNTPVWSVPSALPPVGHSPAPPAGQQARIVGWGYTSSPPADPTAPRYMSEADLRIVDPAACTAADIDAGEVCVADPARPGVAACNGDSGGPVMTPTKTSKTIWHLAGTASRETAAGCTGPVVYTSAVYYRTWINDTIAGRGAAVPRPGRTLAPGSSAYRWMGCGITC</sequence>
<dbReference type="InterPro" id="IPR001254">
    <property type="entry name" value="Trypsin_dom"/>
</dbReference>
<dbReference type="RefSeq" id="WP_310370148.1">
    <property type="nucleotide sequence ID" value="NZ_JAVDYB010000001.1"/>
</dbReference>
<dbReference type="SMART" id="SM00020">
    <property type="entry name" value="Tryp_SPc"/>
    <property type="match status" value="1"/>
</dbReference>
<evidence type="ECO:0000256" key="3">
    <source>
        <dbReference type="SAM" id="SignalP"/>
    </source>
</evidence>
<gene>
    <name evidence="5" type="ORF">J2S41_004475</name>
</gene>
<keyword evidence="5" id="KW-0645">Protease</keyword>
<dbReference type="InterPro" id="IPR001314">
    <property type="entry name" value="Peptidase_S1A"/>
</dbReference>
<keyword evidence="5" id="KW-0378">Hydrolase</keyword>
<dbReference type="PROSITE" id="PS50240">
    <property type="entry name" value="TRYPSIN_DOM"/>
    <property type="match status" value="1"/>
</dbReference>
<dbReference type="GO" id="GO:0004252">
    <property type="term" value="F:serine-type endopeptidase activity"/>
    <property type="evidence" value="ECO:0007669"/>
    <property type="project" value="InterPro"/>
</dbReference>
<feature type="signal peptide" evidence="3">
    <location>
        <begin position="1"/>
        <end position="30"/>
    </location>
</feature>
<dbReference type="InterPro" id="IPR043504">
    <property type="entry name" value="Peptidase_S1_PA_chymotrypsin"/>
</dbReference>
<evidence type="ECO:0000313" key="5">
    <source>
        <dbReference type="EMBL" id="MDR7277697.1"/>
    </source>
</evidence>
<dbReference type="PRINTS" id="PR00722">
    <property type="entry name" value="CHYMOTRYPSIN"/>
</dbReference>
<keyword evidence="3" id="KW-0732">Signal</keyword>
<dbReference type="Gene3D" id="2.40.10.10">
    <property type="entry name" value="Trypsin-like serine proteases"/>
    <property type="match status" value="1"/>
</dbReference>
<dbReference type="EMBL" id="JAVDYB010000001">
    <property type="protein sequence ID" value="MDR7277697.1"/>
    <property type="molecule type" value="Genomic_DNA"/>
</dbReference>
<dbReference type="PANTHER" id="PTHR24276:SF96">
    <property type="entry name" value="PEPTIDASE S1 DOMAIN-CONTAINING PROTEIN"/>
    <property type="match status" value="1"/>
</dbReference>
<dbReference type="PANTHER" id="PTHR24276">
    <property type="entry name" value="POLYSERASE-RELATED"/>
    <property type="match status" value="1"/>
</dbReference>
<reference evidence="5" key="1">
    <citation type="submission" date="2023-07" db="EMBL/GenBank/DDBJ databases">
        <title>Sequencing the genomes of 1000 actinobacteria strains.</title>
        <authorList>
            <person name="Klenk H.-P."/>
        </authorList>
    </citation>
    <scope>NUCLEOTIDE SEQUENCE</scope>
    <source>
        <strain evidence="5">DSM 44707</strain>
    </source>
</reference>
<dbReference type="InterPro" id="IPR033116">
    <property type="entry name" value="TRYPSIN_SER"/>
</dbReference>
<evidence type="ECO:0000256" key="1">
    <source>
        <dbReference type="ARBA" id="ARBA00007664"/>
    </source>
</evidence>
<comment type="caution">
    <text evidence="5">The sequence shown here is derived from an EMBL/GenBank/DDBJ whole genome shotgun (WGS) entry which is preliminary data.</text>
</comment>